<sequence>MARRRASWWRGTDADPDGGRRSQKFAMAKTVPGGGSRRVLSEGFGMGLLHFSGRTRD</sequence>
<evidence type="ECO:0000313" key="3">
    <source>
        <dbReference type="Proteomes" id="UP000265520"/>
    </source>
</evidence>
<reference evidence="2 3" key="1">
    <citation type="journal article" date="2018" name="Front. Plant Sci.">
        <title>Red Clover (Trifolium pratense) and Zigzag Clover (T. medium) - A Picture of Genomic Similarities and Differences.</title>
        <authorList>
            <person name="Dluhosova J."/>
            <person name="Istvanek J."/>
            <person name="Nedelnik J."/>
            <person name="Repkova J."/>
        </authorList>
    </citation>
    <scope>NUCLEOTIDE SEQUENCE [LARGE SCALE GENOMIC DNA]</scope>
    <source>
        <strain evidence="3">cv. 10/8</strain>
        <tissue evidence="2">Leaf</tissue>
    </source>
</reference>
<protein>
    <submittedName>
        <fullName evidence="2">Uncharacterized protein</fullName>
    </submittedName>
</protein>
<proteinExistence type="predicted"/>
<keyword evidence="3" id="KW-1185">Reference proteome</keyword>
<dbReference type="EMBL" id="LXQA010156444">
    <property type="protein sequence ID" value="MCI26961.1"/>
    <property type="molecule type" value="Genomic_DNA"/>
</dbReference>
<evidence type="ECO:0000313" key="2">
    <source>
        <dbReference type="EMBL" id="MCI26961.1"/>
    </source>
</evidence>
<dbReference type="AlphaFoldDB" id="A0A392QRE3"/>
<comment type="caution">
    <text evidence="2">The sequence shown here is derived from an EMBL/GenBank/DDBJ whole genome shotgun (WGS) entry which is preliminary data.</text>
</comment>
<organism evidence="2 3">
    <name type="scientific">Trifolium medium</name>
    <dbReference type="NCBI Taxonomy" id="97028"/>
    <lineage>
        <taxon>Eukaryota</taxon>
        <taxon>Viridiplantae</taxon>
        <taxon>Streptophyta</taxon>
        <taxon>Embryophyta</taxon>
        <taxon>Tracheophyta</taxon>
        <taxon>Spermatophyta</taxon>
        <taxon>Magnoliopsida</taxon>
        <taxon>eudicotyledons</taxon>
        <taxon>Gunneridae</taxon>
        <taxon>Pentapetalae</taxon>
        <taxon>rosids</taxon>
        <taxon>fabids</taxon>
        <taxon>Fabales</taxon>
        <taxon>Fabaceae</taxon>
        <taxon>Papilionoideae</taxon>
        <taxon>50 kb inversion clade</taxon>
        <taxon>NPAAA clade</taxon>
        <taxon>Hologalegina</taxon>
        <taxon>IRL clade</taxon>
        <taxon>Trifolieae</taxon>
        <taxon>Trifolium</taxon>
    </lineage>
</organism>
<accession>A0A392QRE3</accession>
<feature type="region of interest" description="Disordered" evidence="1">
    <location>
        <begin position="1"/>
        <end position="21"/>
    </location>
</feature>
<name>A0A392QRE3_9FABA</name>
<evidence type="ECO:0000256" key="1">
    <source>
        <dbReference type="SAM" id="MobiDB-lite"/>
    </source>
</evidence>
<dbReference type="Proteomes" id="UP000265520">
    <property type="component" value="Unassembled WGS sequence"/>
</dbReference>